<feature type="binding site" evidence="4">
    <location>
        <position position="84"/>
    </location>
    <ligand>
        <name>Mg(2+)</name>
        <dbReference type="ChEBI" id="CHEBI:18420"/>
        <label>1</label>
        <note>catalytic</note>
    </ligand>
</feature>
<evidence type="ECO:0000256" key="2">
    <source>
        <dbReference type="ARBA" id="ARBA00022801"/>
    </source>
</evidence>
<feature type="binding site" evidence="4">
    <location>
        <position position="82"/>
    </location>
    <ligand>
        <name>Mg(2+)</name>
        <dbReference type="ChEBI" id="CHEBI:18420"/>
        <label>1</label>
        <note>catalytic</note>
    </ligand>
</feature>
<dbReference type="RefSeq" id="WP_050004402.1">
    <property type="nucleotide sequence ID" value="NZ_CAUBPW010000010.1"/>
</dbReference>
<dbReference type="GO" id="GO:0007165">
    <property type="term" value="P:signal transduction"/>
    <property type="evidence" value="ECO:0007669"/>
    <property type="project" value="TreeGrafter"/>
</dbReference>
<name>A0A0D8J245_9FIRM</name>
<dbReference type="PANTHER" id="PTHR20854">
    <property type="entry name" value="INOSITOL MONOPHOSPHATASE"/>
    <property type="match status" value="1"/>
</dbReference>
<comment type="caution">
    <text evidence="5">The sequence shown here is derived from an EMBL/GenBank/DDBJ whole genome shotgun (WGS) entry which is preliminary data.</text>
</comment>
<dbReference type="GO" id="GO:0008934">
    <property type="term" value="F:inositol monophosphate 1-phosphatase activity"/>
    <property type="evidence" value="ECO:0007669"/>
    <property type="project" value="TreeGrafter"/>
</dbReference>
<dbReference type="Gene3D" id="3.40.190.80">
    <property type="match status" value="1"/>
</dbReference>
<dbReference type="Gene3D" id="3.30.540.10">
    <property type="entry name" value="Fructose-1,6-Bisphosphatase, subunit A, domain 1"/>
    <property type="match status" value="1"/>
</dbReference>
<feature type="binding site" evidence="4">
    <location>
        <position position="210"/>
    </location>
    <ligand>
        <name>Mg(2+)</name>
        <dbReference type="ChEBI" id="CHEBI:18420"/>
        <label>1</label>
        <note>catalytic</note>
    </ligand>
</feature>
<evidence type="ECO:0000313" key="5">
    <source>
        <dbReference type="EMBL" id="KJF41050.1"/>
    </source>
</evidence>
<evidence type="ECO:0000313" key="6">
    <source>
        <dbReference type="Proteomes" id="UP000032483"/>
    </source>
</evidence>
<dbReference type="InterPro" id="IPR000760">
    <property type="entry name" value="Inositol_monophosphatase-like"/>
</dbReference>
<organism evidence="5 6">
    <name type="scientific">Ruthenibacterium lactatiformans</name>
    <dbReference type="NCBI Taxonomy" id="1550024"/>
    <lineage>
        <taxon>Bacteria</taxon>
        <taxon>Bacillati</taxon>
        <taxon>Bacillota</taxon>
        <taxon>Clostridia</taxon>
        <taxon>Eubacteriales</taxon>
        <taxon>Oscillospiraceae</taxon>
        <taxon>Ruthenibacterium</taxon>
    </lineage>
</organism>
<evidence type="ECO:0008006" key="7">
    <source>
        <dbReference type="Google" id="ProtNLM"/>
    </source>
</evidence>
<dbReference type="CDD" id="cd01637">
    <property type="entry name" value="IMPase_like"/>
    <property type="match status" value="1"/>
</dbReference>
<dbReference type="PRINTS" id="PR00377">
    <property type="entry name" value="IMPHPHTASES"/>
</dbReference>
<dbReference type="InterPro" id="IPR020583">
    <property type="entry name" value="Inositol_monoP_metal-BS"/>
</dbReference>
<proteinExistence type="predicted"/>
<dbReference type="EMBL" id="JXXK01000002">
    <property type="protein sequence ID" value="KJF41050.1"/>
    <property type="molecule type" value="Genomic_DNA"/>
</dbReference>
<evidence type="ECO:0000256" key="1">
    <source>
        <dbReference type="ARBA" id="ARBA00022723"/>
    </source>
</evidence>
<dbReference type="PATRIC" id="fig|1550024.3.peg.477"/>
<dbReference type="GeneID" id="42855436"/>
<dbReference type="PANTHER" id="PTHR20854:SF4">
    <property type="entry name" value="INOSITOL-1-MONOPHOSPHATASE-RELATED"/>
    <property type="match status" value="1"/>
</dbReference>
<accession>A0A0D8J245</accession>
<dbReference type="AlphaFoldDB" id="A0A0D8J245"/>
<evidence type="ECO:0000256" key="4">
    <source>
        <dbReference type="PIRSR" id="PIRSR600760-2"/>
    </source>
</evidence>
<dbReference type="Pfam" id="PF00459">
    <property type="entry name" value="Inositol_P"/>
    <property type="match status" value="1"/>
</dbReference>
<dbReference type="Proteomes" id="UP000032483">
    <property type="component" value="Unassembled WGS sequence"/>
</dbReference>
<feature type="binding site" evidence="4">
    <location>
        <position position="85"/>
    </location>
    <ligand>
        <name>Mg(2+)</name>
        <dbReference type="ChEBI" id="CHEBI:18420"/>
        <label>1</label>
        <note>catalytic</note>
    </ligand>
</feature>
<keyword evidence="3 4" id="KW-0460">Magnesium</keyword>
<dbReference type="GO" id="GO:0046872">
    <property type="term" value="F:metal ion binding"/>
    <property type="evidence" value="ECO:0007669"/>
    <property type="project" value="UniProtKB-KW"/>
</dbReference>
<reference evidence="5" key="1">
    <citation type="submission" date="2015-02" db="EMBL/GenBank/DDBJ databases">
        <title>A novel member of the family Ruminococcaceae isolated from human feces.</title>
        <authorList>
            <person name="Shkoporov A.N."/>
            <person name="Chaplin A.V."/>
            <person name="Motuzova O.V."/>
            <person name="Kafarskaia L.I."/>
            <person name="Khokhlova E.V."/>
            <person name="Efimov B.A."/>
        </authorList>
    </citation>
    <scope>NUCLEOTIDE SEQUENCE [LARGE SCALE GENOMIC DNA]</scope>
    <source>
        <strain evidence="5">585-1</strain>
    </source>
</reference>
<dbReference type="PROSITE" id="PS00629">
    <property type="entry name" value="IMP_1"/>
    <property type="match status" value="1"/>
</dbReference>
<protein>
    <recommendedName>
        <fullName evidence="7">Inositol monophosphatase</fullName>
    </recommendedName>
</protein>
<feature type="binding site" evidence="4">
    <location>
        <position position="65"/>
    </location>
    <ligand>
        <name>Mg(2+)</name>
        <dbReference type="ChEBI" id="CHEBI:18420"/>
        <label>1</label>
        <note>catalytic</note>
    </ligand>
</feature>
<dbReference type="SUPFAM" id="SSF56655">
    <property type="entry name" value="Carbohydrate phosphatase"/>
    <property type="match status" value="1"/>
</dbReference>
<evidence type="ECO:0000256" key="3">
    <source>
        <dbReference type="ARBA" id="ARBA00022842"/>
    </source>
</evidence>
<sequence length="267" mass="28094">MDRFDTARALVLAAGARLRLARPEAGAVWEKTGHQDLVTRCDRETEQFLRSGILSAFPGDAIVGEEYPATPPGGTGCVWYLDPIDGTTNFVSQHRNYAVSVGCYQDGVPAFGLVLDVERGALYSARHGGGALRDEAPIHVSHCGVLRDALLTTPGVLHTFLREHPRRAGLVELAGAVRGVRSMGCVALELCAVAAGEAELFVALRSCPWDHNAARIILAEAGGCICALDGAPLPQDTGSAVLAACSRPLLEQVLAGISANTSSRENG</sequence>
<dbReference type="GO" id="GO:0006020">
    <property type="term" value="P:inositol metabolic process"/>
    <property type="evidence" value="ECO:0007669"/>
    <property type="project" value="TreeGrafter"/>
</dbReference>
<keyword evidence="2" id="KW-0378">Hydrolase</keyword>
<comment type="cofactor">
    <cofactor evidence="4">
        <name>Mg(2+)</name>
        <dbReference type="ChEBI" id="CHEBI:18420"/>
    </cofactor>
</comment>
<keyword evidence="1 4" id="KW-0479">Metal-binding</keyword>
<gene>
    <name evidence="5" type="ORF">TQ39_02145</name>
</gene>
<keyword evidence="6" id="KW-1185">Reference proteome</keyword>